<dbReference type="Pfam" id="PF00676">
    <property type="entry name" value="E1_dh"/>
    <property type="match status" value="1"/>
</dbReference>
<reference evidence="7" key="1">
    <citation type="submission" date="2020-10" db="EMBL/GenBank/DDBJ databases">
        <title>Unveiling of a novel bifunctional photoreceptor, Dualchrome1, isolated from a cosmopolitan green alga.</title>
        <authorList>
            <person name="Suzuki S."/>
            <person name="Kawachi M."/>
        </authorList>
    </citation>
    <scope>NUCLEOTIDE SEQUENCE</scope>
    <source>
        <strain evidence="7">NIES 2893</strain>
    </source>
</reference>
<evidence type="ECO:0000256" key="2">
    <source>
        <dbReference type="ARBA" id="ARBA00006936"/>
    </source>
</evidence>
<dbReference type="GO" id="GO:0004591">
    <property type="term" value="F:oxoglutarate dehydrogenase (succinyl-transferring) activity"/>
    <property type="evidence" value="ECO:0007669"/>
    <property type="project" value="TreeGrafter"/>
</dbReference>
<dbReference type="OrthoDB" id="413077at2759"/>
<keyword evidence="8" id="KW-1185">Reference proteome</keyword>
<comment type="caution">
    <text evidence="7">The sequence shown here is derived from an EMBL/GenBank/DDBJ whole genome shotgun (WGS) entry which is preliminary data.</text>
</comment>
<dbReference type="Gene3D" id="3.40.50.11610">
    <property type="entry name" value="Multifunctional 2-oxoglutarate metabolism enzyme, C-terminal domain"/>
    <property type="match status" value="1"/>
</dbReference>
<dbReference type="InterPro" id="IPR042179">
    <property type="entry name" value="KGD_C_sf"/>
</dbReference>
<dbReference type="CDD" id="cd02016">
    <property type="entry name" value="TPP_E1_OGDC_like"/>
    <property type="match status" value="1"/>
</dbReference>
<evidence type="ECO:0000259" key="6">
    <source>
        <dbReference type="SMART" id="SM00861"/>
    </source>
</evidence>
<evidence type="ECO:0000256" key="4">
    <source>
        <dbReference type="ARBA" id="ARBA00023052"/>
    </source>
</evidence>
<dbReference type="SUPFAM" id="SSF52518">
    <property type="entry name" value="Thiamin diphosphate-binding fold (THDP-binding)"/>
    <property type="match status" value="2"/>
</dbReference>
<accession>A0A830HRZ1</accession>
<protein>
    <recommendedName>
        <fullName evidence="6">Transketolase-like pyrimidine-binding domain-containing protein</fullName>
    </recommendedName>
</protein>
<dbReference type="InterPro" id="IPR001017">
    <property type="entry name" value="DH_E1"/>
</dbReference>
<evidence type="ECO:0000313" key="7">
    <source>
        <dbReference type="EMBL" id="GHP08520.1"/>
    </source>
</evidence>
<dbReference type="PIRSF" id="PIRSF000157">
    <property type="entry name" value="Oxoglu_dh_E1"/>
    <property type="match status" value="1"/>
</dbReference>
<dbReference type="GO" id="GO:0006099">
    <property type="term" value="P:tricarboxylic acid cycle"/>
    <property type="evidence" value="ECO:0007669"/>
    <property type="project" value="TreeGrafter"/>
</dbReference>
<dbReference type="FunFam" id="3.40.50.12470:FF:000003">
    <property type="entry name" value="2-oxoglutarate dehydrogenase E1 component"/>
    <property type="match status" value="1"/>
</dbReference>
<dbReference type="EMBL" id="BNJQ01000021">
    <property type="protein sequence ID" value="GHP08520.1"/>
    <property type="molecule type" value="Genomic_DNA"/>
</dbReference>
<evidence type="ECO:0000256" key="1">
    <source>
        <dbReference type="ARBA" id="ARBA00001964"/>
    </source>
</evidence>
<organism evidence="7 8">
    <name type="scientific">Pycnococcus provasolii</name>
    <dbReference type="NCBI Taxonomy" id="41880"/>
    <lineage>
        <taxon>Eukaryota</taxon>
        <taxon>Viridiplantae</taxon>
        <taxon>Chlorophyta</taxon>
        <taxon>Pseudoscourfieldiophyceae</taxon>
        <taxon>Pseudoscourfieldiales</taxon>
        <taxon>Pycnococcaceae</taxon>
        <taxon>Pycnococcus</taxon>
    </lineage>
</organism>
<feature type="domain" description="Transketolase-like pyrimidine-binding" evidence="6">
    <location>
        <begin position="781"/>
        <end position="1004"/>
    </location>
</feature>
<dbReference type="InterPro" id="IPR005475">
    <property type="entry name" value="Transketolase-like_Pyr-bd"/>
</dbReference>
<dbReference type="Pfam" id="PF16870">
    <property type="entry name" value="OxoGdeHyase_C"/>
    <property type="match status" value="1"/>
</dbReference>
<dbReference type="PANTHER" id="PTHR23152:SF4">
    <property type="entry name" value="2-OXOADIPATE DEHYDROGENASE COMPLEX COMPONENT E1"/>
    <property type="match status" value="1"/>
</dbReference>
<dbReference type="SMART" id="SM00861">
    <property type="entry name" value="Transket_pyr"/>
    <property type="match status" value="1"/>
</dbReference>
<dbReference type="Pfam" id="PF02779">
    <property type="entry name" value="Transket_pyr"/>
    <property type="match status" value="1"/>
</dbReference>
<dbReference type="Gene3D" id="3.40.50.12470">
    <property type="match status" value="1"/>
</dbReference>
<dbReference type="Proteomes" id="UP000660262">
    <property type="component" value="Unassembled WGS sequence"/>
</dbReference>
<evidence type="ECO:0000256" key="3">
    <source>
        <dbReference type="ARBA" id="ARBA00023002"/>
    </source>
</evidence>
<dbReference type="InterPro" id="IPR011603">
    <property type="entry name" value="2oxoglutarate_DH_E1"/>
</dbReference>
<dbReference type="GO" id="GO:0005739">
    <property type="term" value="C:mitochondrion"/>
    <property type="evidence" value="ECO:0007669"/>
    <property type="project" value="TreeGrafter"/>
</dbReference>
<evidence type="ECO:0000313" key="8">
    <source>
        <dbReference type="Proteomes" id="UP000660262"/>
    </source>
</evidence>
<dbReference type="GO" id="GO:0030976">
    <property type="term" value="F:thiamine pyrophosphate binding"/>
    <property type="evidence" value="ECO:0007669"/>
    <property type="project" value="InterPro"/>
</dbReference>
<sequence>MARRCLASTFTVMPRLRGGLLFSSSSSSSATPPVGGTTNFAPAPSSGSSRVLVGGGDKNPTAPTNWSEMRDDFLSPTSMHYLEYLAMTNQTSAAASDLSSSNRDSGTRNPKTAAATSAAAKLVGHESWRDYFAKLDAAPLTKDRAALAEPVLADVQMARTRQHGAHGTQQSTAALLSSDDFSARVLMLTRAYQVIGHHRAKLDPLQLYDAPTTPELELSTYGLTPSDLDRPVPWVPGEGVKMPVAGHALMCSTDDCAVAAPESTESITLRQAIDHLEDVYCSSIGYEFMHISDKRKCDWIRRRIEAWPPSKLATSADGGAYTREEKLRTLDRLLWSELFETFCSTKYGAAKRFGLEGGESFTPGLKALIDRAVENGVESVTLGMAHRGRLNVLANVVRKPLRQIFAEFQGTKPESSNGDDDKLFMGSGDVKYHLGTSYDRPTTHGGHVHLCLLANPSHLEAVDPVVLGKVRAKQHYASHVTPSGGTLPVTAFNGRLYDNEVDQIPNGDAAQPQQQEVRGHHSPKRAHLPILIHGDGSFAGQGVVYETLDMSCLKGYEVGGTIHVVLNNQVAFTTDPKQSRSTYYCTDVAKTIDAPIIHVNGDDVFAVQFAMEFAAEYRQEFGRDIVVDVWCYRRQGHNEIDEPSFTQPGMYQAIAKHPLVTETFARQLVKIGLVTDDEVEEMKARIFRLLDAELQASKTHVSVAREWLASLWEGFKSPDSLSKIRNTGVPIEILREIGKRAAHIPSHVTPHRGVRRVYANRLKMVSGKEGSEDEDTSCTPVDWSFAETLAFASLLMEGYHVRLSGQDVERGTFSQRHLVVHEQKPELVGDKFIPLCHMYEHQPRDHFTVVNSSLSEFGVLGFELGYSLENPNALVLWEAQFGDFANSAQIIFDQFLSSGEAKWLRMSGLTVLLPHGYDGQGPEHSSARIERFLQMVDEDPRVMPEMEEQHWFHGGHLGCQTQSVNWQIANVSTPANYFHLLRRQVHREFRKPLIVFTPKSLLRHPKCVSPLLEFDDQDDPHELQGPRFRRLIMDNRMLDKGPDPLPKLDHVERLIFCSGKVYYDLAALREKEFEHADDPHQCKIAICRIEQLAPFPFDLVRRELRRYPNAQIVFCQEEPLNMGPYWYAVPRIETCMKAALVSKNEVLYAGRAPSASPATGFAAVHQHEQSMLCHKALGLVE</sequence>
<dbReference type="AlphaFoldDB" id="A0A830HRZ1"/>
<dbReference type="Gene3D" id="1.10.287.1150">
    <property type="entry name" value="TPP helical domain"/>
    <property type="match status" value="1"/>
</dbReference>
<comment type="cofactor">
    <cofactor evidence="1">
        <name>thiamine diphosphate</name>
        <dbReference type="ChEBI" id="CHEBI:58937"/>
    </cofactor>
</comment>
<dbReference type="InterPro" id="IPR029061">
    <property type="entry name" value="THDP-binding"/>
</dbReference>
<dbReference type="PANTHER" id="PTHR23152">
    <property type="entry name" value="2-OXOGLUTARATE DEHYDROGENASE"/>
    <property type="match status" value="1"/>
</dbReference>
<keyword evidence="3" id="KW-0560">Oxidoreductase</keyword>
<dbReference type="GO" id="GO:0045252">
    <property type="term" value="C:oxoglutarate dehydrogenase complex"/>
    <property type="evidence" value="ECO:0007669"/>
    <property type="project" value="TreeGrafter"/>
</dbReference>
<gene>
    <name evidence="7" type="ORF">PPROV_000725800</name>
</gene>
<evidence type="ECO:0000256" key="5">
    <source>
        <dbReference type="SAM" id="MobiDB-lite"/>
    </source>
</evidence>
<comment type="similarity">
    <text evidence="2">Belongs to the alpha-ketoglutarate dehydrogenase family.</text>
</comment>
<feature type="region of interest" description="Disordered" evidence="5">
    <location>
        <begin position="503"/>
        <end position="522"/>
    </location>
</feature>
<dbReference type="Gene3D" id="3.40.50.970">
    <property type="match status" value="1"/>
</dbReference>
<name>A0A830HRZ1_9CHLO</name>
<keyword evidence="4" id="KW-0786">Thiamine pyrophosphate</keyword>
<dbReference type="InterPro" id="IPR031717">
    <property type="entry name" value="ODO-1/KGD_C"/>
</dbReference>
<feature type="region of interest" description="Disordered" evidence="5">
    <location>
        <begin position="23"/>
        <end position="70"/>
    </location>
</feature>
<proteinExistence type="inferred from homology"/>